<dbReference type="GO" id="GO:0004674">
    <property type="term" value="F:protein serine/threonine kinase activity"/>
    <property type="evidence" value="ECO:0007669"/>
    <property type="project" value="UniProtKB-KW"/>
</dbReference>
<evidence type="ECO:0000313" key="9">
    <source>
        <dbReference type="EMBL" id="HIZ18412.1"/>
    </source>
</evidence>
<organism evidence="9 10">
    <name type="scientific">Candidatus Olsenella stercoravium</name>
    <dbReference type="NCBI Taxonomy" id="2838713"/>
    <lineage>
        <taxon>Bacteria</taxon>
        <taxon>Bacillati</taxon>
        <taxon>Actinomycetota</taxon>
        <taxon>Coriobacteriia</taxon>
        <taxon>Coriobacteriales</taxon>
        <taxon>Atopobiaceae</taxon>
        <taxon>Olsenella</taxon>
    </lineage>
</organism>
<accession>A0A9D2DJW5</accession>
<protein>
    <recommendedName>
        <fullName evidence="1">non-specific serine/threonine protein kinase</fullName>
        <ecNumber evidence="1">2.7.11.1</ecNumber>
    </recommendedName>
</protein>
<dbReference type="EC" id="2.7.11.1" evidence="1"/>
<keyword evidence="7" id="KW-0812">Transmembrane</keyword>
<dbReference type="PANTHER" id="PTHR43289:SF6">
    <property type="entry name" value="SERINE_THREONINE-PROTEIN KINASE NEKL-3"/>
    <property type="match status" value="1"/>
</dbReference>
<dbReference type="SMART" id="SM00220">
    <property type="entry name" value="S_TKc"/>
    <property type="match status" value="1"/>
</dbReference>
<comment type="caution">
    <text evidence="9">The sequence shown here is derived from an EMBL/GenBank/DDBJ whole genome shotgun (WGS) entry which is preliminary data.</text>
</comment>
<dbReference type="InterPro" id="IPR000719">
    <property type="entry name" value="Prot_kinase_dom"/>
</dbReference>
<feature type="transmembrane region" description="Helical" evidence="7">
    <location>
        <begin position="281"/>
        <end position="304"/>
    </location>
</feature>
<gene>
    <name evidence="9" type="ORF">IAA22_04815</name>
</gene>
<dbReference type="PROSITE" id="PS00109">
    <property type="entry name" value="PROTEIN_KINASE_TYR"/>
    <property type="match status" value="1"/>
</dbReference>
<dbReference type="Proteomes" id="UP000824029">
    <property type="component" value="Unassembled WGS sequence"/>
</dbReference>
<sequence>MNDEQVMHALGIDDAYKVDRTLASGPGGVTELVTLDGSTPLIRKRIPTKLARRGVWATLSECNCARLPHVAVTYEMPDEFVVVCDFVPGENLEQLVAARGHLPREDAFRIVSQLCEAAQALHAHGIVHRDISPANVIVAADGAHLIDLGIARFRSEDVTHDTTQLGTRGFASPEQCGYAQTDARSDVYSLGRILGYLLTGVRPETPDTAEYERALADESVVSPEARAIVCRASALEPSARYQSAAALAAALQGEKDVAPAASSVAPPTFELAPRKRSWVKVLLAVMAAVAFVAAVAIILVQTFGKGTPAEKDVNAVTTAGEPAVSAPDNEPVGGDAPAAAAADLEVVESGWWADAQGYVHYAVALRNNGSETVVTPGYTVTGRNADGHVIFSDEQYLSVVAPGDTTYFAGQAGNGTAPATVDFATIEPESYQLSGGVEPSRFSISGTSAISDDLGGVSFLGDVTTEFAGDQVLGSNQVAVVVVLRDESGAITCGAFTFVSAPAEGASTSFEAYLFSAPDYATYEVYALEW</sequence>
<dbReference type="EMBL" id="DXBZ01000089">
    <property type="protein sequence ID" value="HIZ18412.1"/>
    <property type="molecule type" value="Genomic_DNA"/>
</dbReference>
<evidence type="ECO:0000256" key="3">
    <source>
        <dbReference type="ARBA" id="ARBA00022679"/>
    </source>
</evidence>
<proteinExistence type="predicted"/>
<name>A0A9D2DJW5_9ACTN</name>
<reference evidence="9" key="2">
    <citation type="submission" date="2021-04" db="EMBL/GenBank/DDBJ databases">
        <authorList>
            <person name="Gilroy R."/>
        </authorList>
    </citation>
    <scope>NUCLEOTIDE SEQUENCE</scope>
    <source>
        <strain evidence="9">ChiHecolR3B27-1887</strain>
    </source>
</reference>
<dbReference type="PANTHER" id="PTHR43289">
    <property type="entry name" value="MITOGEN-ACTIVATED PROTEIN KINASE KINASE KINASE 20-RELATED"/>
    <property type="match status" value="1"/>
</dbReference>
<evidence type="ECO:0000256" key="1">
    <source>
        <dbReference type="ARBA" id="ARBA00012513"/>
    </source>
</evidence>
<dbReference type="InterPro" id="IPR008266">
    <property type="entry name" value="Tyr_kinase_AS"/>
</dbReference>
<dbReference type="CDD" id="cd14014">
    <property type="entry name" value="STKc_PknB_like"/>
    <property type="match status" value="1"/>
</dbReference>
<evidence type="ECO:0000256" key="7">
    <source>
        <dbReference type="SAM" id="Phobius"/>
    </source>
</evidence>
<dbReference type="AlphaFoldDB" id="A0A9D2DJW5"/>
<dbReference type="Gene3D" id="1.10.510.10">
    <property type="entry name" value="Transferase(Phosphotransferase) domain 1"/>
    <property type="match status" value="1"/>
</dbReference>
<evidence type="ECO:0000256" key="6">
    <source>
        <dbReference type="ARBA" id="ARBA00022840"/>
    </source>
</evidence>
<evidence type="ECO:0000259" key="8">
    <source>
        <dbReference type="PROSITE" id="PS50011"/>
    </source>
</evidence>
<dbReference type="SUPFAM" id="SSF56112">
    <property type="entry name" value="Protein kinase-like (PK-like)"/>
    <property type="match status" value="1"/>
</dbReference>
<evidence type="ECO:0000313" key="10">
    <source>
        <dbReference type="Proteomes" id="UP000824029"/>
    </source>
</evidence>
<dbReference type="GO" id="GO:0005524">
    <property type="term" value="F:ATP binding"/>
    <property type="evidence" value="ECO:0007669"/>
    <property type="project" value="UniProtKB-KW"/>
</dbReference>
<evidence type="ECO:0000256" key="2">
    <source>
        <dbReference type="ARBA" id="ARBA00022527"/>
    </source>
</evidence>
<keyword evidence="7" id="KW-1133">Transmembrane helix</keyword>
<evidence type="ECO:0000256" key="5">
    <source>
        <dbReference type="ARBA" id="ARBA00022777"/>
    </source>
</evidence>
<keyword evidence="7" id="KW-0472">Membrane</keyword>
<keyword evidence="2 9" id="KW-0723">Serine/threonine-protein kinase</keyword>
<keyword evidence="4" id="KW-0547">Nucleotide-binding</keyword>
<reference evidence="9" key="1">
    <citation type="journal article" date="2021" name="PeerJ">
        <title>Extensive microbial diversity within the chicken gut microbiome revealed by metagenomics and culture.</title>
        <authorList>
            <person name="Gilroy R."/>
            <person name="Ravi A."/>
            <person name="Getino M."/>
            <person name="Pursley I."/>
            <person name="Horton D.L."/>
            <person name="Alikhan N.F."/>
            <person name="Baker D."/>
            <person name="Gharbi K."/>
            <person name="Hall N."/>
            <person name="Watson M."/>
            <person name="Adriaenssens E.M."/>
            <person name="Foster-Nyarko E."/>
            <person name="Jarju S."/>
            <person name="Secka A."/>
            <person name="Antonio M."/>
            <person name="Oren A."/>
            <person name="Chaudhuri R.R."/>
            <person name="La Ragione R."/>
            <person name="Hildebrand F."/>
            <person name="Pallen M.J."/>
        </authorList>
    </citation>
    <scope>NUCLEOTIDE SEQUENCE</scope>
    <source>
        <strain evidence="9">ChiHecolR3B27-1887</strain>
    </source>
</reference>
<dbReference type="InterPro" id="IPR011009">
    <property type="entry name" value="Kinase-like_dom_sf"/>
</dbReference>
<keyword evidence="6" id="KW-0067">ATP-binding</keyword>
<dbReference type="Pfam" id="PF00069">
    <property type="entry name" value="Pkinase"/>
    <property type="match status" value="1"/>
</dbReference>
<evidence type="ECO:0000256" key="4">
    <source>
        <dbReference type="ARBA" id="ARBA00022741"/>
    </source>
</evidence>
<feature type="domain" description="Protein kinase" evidence="8">
    <location>
        <begin position="16"/>
        <end position="252"/>
    </location>
</feature>
<keyword evidence="3" id="KW-0808">Transferase</keyword>
<dbReference type="PROSITE" id="PS50011">
    <property type="entry name" value="PROTEIN_KINASE_DOM"/>
    <property type="match status" value="1"/>
</dbReference>
<keyword evidence="5 9" id="KW-0418">Kinase</keyword>